<feature type="non-terminal residue" evidence="1">
    <location>
        <position position="28"/>
    </location>
</feature>
<dbReference type="EMBL" id="UINC01044335">
    <property type="protein sequence ID" value="SVB49652.1"/>
    <property type="molecule type" value="Genomic_DNA"/>
</dbReference>
<accession>A0A382EH47</accession>
<dbReference type="AlphaFoldDB" id="A0A382EH47"/>
<sequence length="28" mass="3267">MADYYLDFEKSIKEIDLKILELESEGSS</sequence>
<proteinExistence type="predicted"/>
<protein>
    <recommendedName>
        <fullName evidence="2">Acetyl-CoA carboxylase carboxyl transferase subunit alpha</fullName>
    </recommendedName>
</protein>
<name>A0A382EH47_9ZZZZ</name>
<gene>
    <name evidence="1" type="ORF">METZ01_LOCUS202506</name>
</gene>
<organism evidence="1">
    <name type="scientific">marine metagenome</name>
    <dbReference type="NCBI Taxonomy" id="408172"/>
    <lineage>
        <taxon>unclassified sequences</taxon>
        <taxon>metagenomes</taxon>
        <taxon>ecological metagenomes</taxon>
    </lineage>
</organism>
<reference evidence="1" key="1">
    <citation type="submission" date="2018-05" db="EMBL/GenBank/DDBJ databases">
        <authorList>
            <person name="Lanie J.A."/>
            <person name="Ng W.-L."/>
            <person name="Kazmierczak K.M."/>
            <person name="Andrzejewski T.M."/>
            <person name="Davidsen T.M."/>
            <person name="Wayne K.J."/>
            <person name="Tettelin H."/>
            <person name="Glass J.I."/>
            <person name="Rusch D."/>
            <person name="Podicherti R."/>
            <person name="Tsui H.-C.T."/>
            <person name="Winkler M.E."/>
        </authorList>
    </citation>
    <scope>NUCLEOTIDE SEQUENCE</scope>
</reference>
<evidence type="ECO:0008006" key="2">
    <source>
        <dbReference type="Google" id="ProtNLM"/>
    </source>
</evidence>
<evidence type="ECO:0000313" key="1">
    <source>
        <dbReference type="EMBL" id="SVB49652.1"/>
    </source>
</evidence>